<accession>A0AAV1FEA7</accession>
<organism evidence="2 3">
    <name type="scientific">Xyrichtys novacula</name>
    <name type="common">Pearly razorfish</name>
    <name type="synonym">Hemipteronotus novacula</name>
    <dbReference type="NCBI Taxonomy" id="13765"/>
    <lineage>
        <taxon>Eukaryota</taxon>
        <taxon>Metazoa</taxon>
        <taxon>Chordata</taxon>
        <taxon>Craniata</taxon>
        <taxon>Vertebrata</taxon>
        <taxon>Euteleostomi</taxon>
        <taxon>Actinopterygii</taxon>
        <taxon>Neopterygii</taxon>
        <taxon>Teleostei</taxon>
        <taxon>Neoteleostei</taxon>
        <taxon>Acanthomorphata</taxon>
        <taxon>Eupercaria</taxon>
        <taxon>Labriformes</taxon>
        <taxon>Labridae</taxon>
        <taxon>Xyrichtys</taxon>
    </lineage>
</organism>
<protein>
    <submittedName>
        <fullName evidence="2">Zinc finger BED domain-containing protein 1-like</fullName>
    </submittedName>
</protein>
<dbReference type="PANTHER" id="PTHR47241:SF1">
    <property type="entry name" value="BED-TYPE DOMAIN-CONTAINING PROTEIN"/>
    <property type="match status" value="1"/>
</dbReference>
<gene>
    <name evidence="2" type="ORF">XNOV1_A024474</name>
</gene>
<reference evidence="2" key="1">
    <citation type="submission" date="2023-08" db="EMBL/GenBank/DDBJ databases">
        <authorList>
            <person name="Alioto T."/>
            <person name="Alioto T."/>
            <person name="Gomez Garrido J."/>
        </authorList>
    </citation>
    <scope>NUCLEOTIDE SEQUENCE</scope>
</reference>
<dbReference type="EMBL" id="OY660870">
    <property type="protein sequence ID" value="CAJ1059692.1"/>
    <property type="molecule type" value="Genomic_DNA"/>
</dbReference>
<evidence type="ECO:0000256" key="1">
    <source>
        <dbReference type="SAM" id="MobiDB-lite"/>
    </source>
</evidence>
<feature type="compositionally biased region" description="Polar residues" evidence="1">
    <location>
        <begin position="253"/>
        <end position="262"/>
    </location>
</feature>
<dbReference type="GO" id="GO:0005634">
    <property type="term" value="C:nucleus"/>
    <property type="evidence" value="ECO:0007669"/>
    <property type="project" value="TreeGrafter"/>
</dbReference>
<dbReference type="AlphaFoldDB" id="A0AAV1FEA7"/>
<feature type="region of interest" description="Disordered" evidence="1">
    <location>
        <begin position="253"/>
        <end position="274"/>
    </location>
</feature>
<proteinExistence type="predicted"/>
<keyword evidence="3" id="KW-1185">Reference proteome</keyword>
<evidence type="ECO:0000313" key="2">
    <source>
        <dbReference type="EMBL" id="CAJ1059692.1"/>
    </source>
</evidence>
<dbReference type="InterPro" id="IPR052865">
    <property type="entry name" value="Zinc_finger_BED"/>
</dbReference>
<dbReference type="Proteomes" id="UP001178508">
    <property type="component" value="Chromosome 7"/>
</dbReference>
<evidence type="ECO:0000313" key="3">
    <source>
        <dbReference type="Proteomes" id="UP001178508"/>
    </source>
</evidence>
<dbReference type="InterPro" id="IPR012337">
    <property type="entry name" value="RNaseH-like_sf"/>
</dbReference>
<name>A0AAV1FEA7_XYRNO</name>
<dbReference type="SUPFAM" id="SSF53098">
    <property type="entry name" value="Ribonuclease H-like"/>
    <property type="match status" value="1"/>
</dbReference>
<dbReference type="PANTHER" id="PTHR47241">
    <property type="entry name" value="FINGER PROTEIN, PUTATIVE-RELATED"/>
    <property type="match status" value="1"/>
</dbReference>
<sequence>MIEWGIEKKVSSFVTDAGANMIASVRKLGLRSVPCYAHALNLVVKKSIENTPGLEDLRTRSRKVVTYFKTSTRAKEVLQQVQKSTGRETMKLIQEVDTRWNSTYDMFQRLYEERQTVGSALAVLTTKVRPLASEDYETMAACIAILNPFKKATNELSEEKRVSGSVAIPMTKMLLHSMIDLTGKTSHATAKILGQNLIQQMTSRFDGQEDSTACNLATLLDPRFKMIGFHNQGRAHATMRRLVSECASVMRTSLQPSTTNQPEPAHPAIHPADNETPAASTGYIIKIIYTNCIYTKWDYKSS</sequence>